<evidence type="ECO:0000313" key="1">
    <source>
        <dbReference type="EMBL" id="MFC7221186.1"/>
    </source>
</evidence>
<gene>
    <name evidence="1" type="ORF">ACFQLX_23930</name>
</gene>
<evidence type="ECO:0000313" key="2">
    <source>
        <dbReference type="Proteomes" id="UP001596413"/>
    </source>
</evidence>
<protein>
    <recommendedName>
        <fullName evidence="3">Transposase</fullName>
    </recommendedName>
</protein>
<evidence type="ECO:0008006" key="3">
    <source>
        <dbReference type="Google" id="ProtNLM"/>
    </source>
</evidence>
<dbReference type="Proteomes" id="UP001596413">
    <property type="component" value="Unassembled WGS sequence"/>
</dbReference>
<reference evidence="2" key="1">
    <citation type="journal article" date="2019" name="Int. J. Syst. Evol. Microbiol.">
        <title>The Global Catalogue of Microorganisms (GCM) 10K type strain sequencing project: providing services to taxonomists for standard genome sequencing and annotation.</title>
        <authorList>
            <consortium name="The Broad Institute Genomics Platform"/>
            <consortium name="The Broad Institute Genome Sequencing Center for Infectious Disease"/>
            <person name="Wu L."/>
            <person name="Ma J."/>
        </authorList>
    </citation>
    <scope>NUCLEOTIDE SEQUENCE [LARGE SCALE GENOMIC DNA]</scope>
    <source>
        <strain evidence="2">CGMCC 1.13681</strain>
    </source>
</reference>
<organism evidence="1 2">
    <name type="scientific">Streptomyces polyrhachis</name>
    <dbReference type="NCBI Taxonomy" id="1282885"/>
    <lineage>
        <taxon>Bacteria</taxon>
        <taxon>Bacillati</taxon>
        <taxon>Actinomycetota</taxon>
        <taxon>Actinomycetes</taxon>
        <taxon>Kitasatosporales</taxon>
        <taxon>Streptomycetaceae</taxon>
        <taxon>Streptomyces</taxon>
    </lineage>
</organism>
<dbReference type="EMBL" id="JBHSZO010000054">
    <property type="protein sequence ID" value="MFC7221186.1"/>
    <property type="molecule type" value="Genomic_DNA"/>
</dbReference>
<dbReference type="RefSeq" id="WP_386418371.1">
    <property type="nucleotide sequence ID" value="NZ_JBHSZO010000054.1"/>
</dbReference>
<name>A0ABW2GMI1_9ACTN</name>
<accession>A0ABW2GMI1</accession>
<sequence length="99" mass="11128">MSDEAVYTWIYALPKGELAKSGVILPCGRTRRGPKQKPASGNGARIVGMRSIHDRPAEALVHDTWITSNVVRRQFTAFDQERGIAISSWRKRPTPLKLR</sequence>
<proteinExistence type="predicted"/>
<comment type="caution">
    <text evidence="1">The sequence shown here is derived from an EMBL/GenBank/DDBJ whole genome shotgun (WGS) entry which is preliminary data.</text>
</comment>
<keyword evidence="2" id="KW-1185">Reference proteome</keyword>